<name>A0A814LCP7_ADIRI</name>
<dbReference type="InterPro" id="IPR017452">
    <property type="entry name" value="GPCR_Rhodpsn_7TM"/>
</dbReference>
<protein>
    <recommendedName>
        <fullName evidence="10">G-protein coupled receptors family 1 profile domain-containing protein</fullName>
    </recommendedName>
</protein>
<dbReference type="Proteomes" id="UP000663852">
    <property type="component" value="Unassembled WGS sequence"/>
</dbReference>
<evidence type="ECO:0000256" key="9">
    <source>
        <dbReference type="SAM" id="Phobius"/>
    </source>
</evidence>
<dbReference type="GO" id="GO:0043005">
    <property type="term" value="C:neuron projection"/>
    <property type="evidence" value="ECO:0007669"/>
    <property type="project" value="TreeGrafter"/>
</dbReference>
<comment type="subcellular location">
    <subcellularLocation>
        <location evidence="1">Cell membrane</location>
        <topology evidence="1">Multi-pass membrane protein</topology>
    </subcellularLocation>
</comment>
<keyword evidence="4 9" id="KW-1133">Transmembrane helix</keyword>
<feature type="domain" description="G-protein coupled receptors family 1 profile" evidence="10">
    <location>
        <begin position="33"/>
        <end position="287"/>
    </location>
</feature>
<dbReference type="Pfam" id="PF00001">
    <property type="entry name" value="7tm_1"/>
    <property type="match status" value="1"/>
</dbReference>
<comment type="caution">
    <text evidence="11">The sequence shown here is derived from an EMBL/GenBank/DDBJ whole genome shotgun (WGS) entry which is preliminary data.</text>
</comment>
<organism evidence="11 13">
    <name type="scientific">Adineta ricciae</name>
    <name type="common">Rotifer</name>
    <dbReference type="NCBI Taxonomy" id="249248"/>
    <lineage>
        <taxon>Eukaryota</taxon>
        <taxon>Metazoa</taxon>
        <taxon>Spiralia</taxon>
        <taxon>Gnathifera</taxon>
        <taxon>Rotifera</taxon>
        <taxon>Eurotatoria</taxon>
        <taxon>Bdelloidea</taxon>
        <taxon>Adinetida</taxon>
        <taxon>Adinetidae</taxon>
        <taxon>Adineta</taxon>
    </lineage>
</organism>
<sequence>MAADNDTFAISTASWFIPIDVLKISCAVTAIILALFCLSIIVYERTCHTVPMILVTNSYLSQFIYAIDVLVISIFTLENDLKERQLNNHLCIFSGSLSYSITMIQMYSYLLQAVYRYLVIVYPSRLMWQSSRLQASFIGLTWCCGFVYFILLIVTDQIKYLPDDQICQMPLRLSFLTIFNALYIYIFPLSVIMIIYLKMILYVKEMGKRITPANILSRAQRELRMIHRIVSIVLFLVILGLPYVLFILMSFFNSAPKYHFRIAYIFIIVSLVFMMIALCQVAEPLKTFIKKVYRRRVAHIGPTIT</sequence>
<keyword evidence="3 9" id="KW-0812">Transmembrane</keyword>
<dbReference type="OrthoDB" id="10038076at2759"/>
<dbReference type="GO" id="GO:0004930">
    <property type="term" value="F:G protein-coupled receptor activity"/>
    <property type="evidence" value="ECO:0007669"/>
    <property type="project" value="UniProtKB-KW"/>
</dbReference>
<dbReference type="Gene3D" id="1.20.1070.10">
    <property type="entry name" value="Rhodopsin 7-helix transmembrane proteins"/>
    <property type="match status" value="1"/>
</dbReference>
<evidence type="ECO:0000256" key="8">
    <source>
        <dbReference type="ARBA" id="ARBA00023224"/>
    </source>
</evidence>
<evidence type="ECO:0000259" key="10">
    <source>
        <dbReference type="PROSITE" id="PS50262"/>
    </source>
</evidence>
<feature type="transmembrane region" description="Helical" evidence="9">
    <location>
        <begin position="21"/>
        <end position="42"/>
    </location>
</feature>
<keyword evidence="5" id="KW-0297">G-protein coupled receptor</keyword>
<keyword evidence="8" id="KW-0807">Transducer</keyword>
<accession>A0A814LCP7</accession>
<gene>
    <name evidence="12" type="ORF">EDS130_LOCUS38703</name>
    <name evidence="11" type="ORF">XAT740_LOCUS16383</name>
</gene>
<dbReference type="EMBL" id="CAJNOR010001042">
    <property type="protein sequence ID" value="CAF1062899.1"/>
    <property type="molecule type" value="Genomic_DNA"/>
</dbReference>
<evidence type="ECO:0000313" key="13">
    <source>
        <dbReference type="Proteomes" id="UP000663828"/>
    </source>
</evidence>
<dbReference type="PANTHER" id="PTHR24229">
    <property type="entry name" value="NEUROPEPTIDES RECEPTOR"/>
    <property type="match status" value="1"/>
</dbReference>
<dbReference type="Proteomes" id="UP000663828">
    <property type="component" value="Unassembled WGS sequence"/>
</dbReference>
<evidence type="ECO:0000256" key="3">
    <source>
        <dbReference type="ARBA" id="ARBA00022692"/>
    </source>
</evidence>
<dbReference type="AlphaFoldDB" id="A0A814LCP7"/>
<evidence type="ECO:0000313" key="11">
    <source>
        <dbReference type="EMBL" id="CAF1062899.1"/>
    </source>
</evidence>
<reference evidence="11" key="1">
    <citation type="submission" date="2021-02" db="EMBL/GenBank/DDBJ databases">
        <authorList>
            <person name="Nowell W R."/>
        </authorList>
    </citation>
    <scope>NUCLEOTIDE SEQUENCE</scope>
</reference>
<feature type="transmembrane region" description="Helical" evidence="9">
    <location>
        <begin position="54"/>
        <end position="77"/>
    </location>
</feature>
<feature type="transmembrane region" description="Helical" evidence="9">
    <location>
        <begin position="258"/>
        <end position="281"/>
    </location>
</feature>
<evidence type="ECO:0000313" key="12">
    <source>
        <dbReference type="EMBL" id="CAF1438618.1"/>
    </source>
</evidence>
<dbReference type="SUPFAM" id="SSF81321">
    <property type="entry name" value="Family A G protein-coupled receptor-like"/>
    <property type="match status" value="1"/>
</dbReference>
<evidence type="ECO:0000256" key="7">
    <source>
        <dbReference type="ARBA" id="ARBA00023170"/>
    </source>
</evidence>
<dbReference type="GO" id="GO:0005886">
    <property type="term" value="C:plasma membrane"/>
    <property type="evidence" value="ECO:0007669"/>
    <property type="project" value="UniProtKB-SubCell"/>
</dbReference>
<dbReference type="PROSITE" id="PS50262">
    <property type="entry name" value="G_PROTEIN_RECEP_F1_2"/>
    <property type="match status" value="1"/>
</dbReference>
<keyword evidence="2" id="KW-1003">Cell membrane</keyword>
<keyword evidence="13" id="KW-1185">Reference proteome</keyword>
<dbReference type="CDD" id="cd00637">
    <property type="entry name" value="7tm_classA_rhodopsin-like"/>
    <property type="match status" value="1"/>
</dbReference>
<evidence type="ECO:0000256" key="4">
    <source>
        <dbReference type="ARBA" id="ARBA00022989"/>
    </source>
</evidence>
<evidence type="ECO:0000256" key="5">
    <source>
        <dbReference type="ARBA" id="ARBA00023040"/>
    </source>
</evidence>
<proteinExistence type="predicted"/>
<feature type="transmembrane region" description="Helical" evidence="9">
    <location>
        <begin position="175"/>
        <end position="197"/>
    </location>
</feature>
<keyword evidence="7" id="KW-0675">Receptor</keyword>
<feature type="transmembrane region" description="Helical" evidence="9">
    <location>
        <begin position="229"/>
        <end position="252"/>
    </location>
</feature>
<evidence type="ECO:0000256" key="1">
    <source>
        <dbReference type="ARBA" id="ARBA00004651"/>
    </source>
</evidence>
<evidence type="ECO:0000256" key="2">
    <source>
        <dbReference type="ARBA" id="ARBA00022475"/>
    </source>
</evidence>
<dbReference type="EMBL" id="CAJNOJ010000411">
    <property type="protein sequence ID" value="CAF1438618.1"/>
    <property type="molecule type" value="Genomic_DNA"/>
</dbReference>
<dbReference type="GO" id="GO:0042277">
    <property type="term" value="F:peptide binding"/>
    <property type="evidence" value="ECO:0007669"/>
    <property type="project" value="TreeGrafter"/>
</dbReference>
<evidence type="ECO:0000256" key="6">
    <source>
        <dbReference type="ARBA" id="ARBA00023136"/>
    </source>
</evidence>
<dbReference type="InterPro" id="IPR000276">
    <property type="entry name" value="GPCR_Rhodpsn"/>
</dbReference>
<dbReference type="PANTHER" id="PTHR24229:SF40">
    <property type="entry name" value="ALLATOSTATIN C RECEPTOR 1-RELATED"/>
    <property type="match status" value="1"/>
</dbReference>
<feature type="transmembrane region" description="Helical" evidence="9">
    <location>
        <begin position="135"/>
        <end position="155"/>
    </location>
</feature>
<keyword evidence="6 9" id="KW-0472">Membrane</keyword>